<evidence type="ECO:0000313" key="2">
    <source>
        <dbReference type="Proteomes" id="UP000006038"/>
    </source>
</evidence>
<proteinExistence type="predicted"/>
<protein>
    <submittedName>
        <fullName evidence="1">Uncharacterized protein</fullName>
    </submittedName>
</protein>
<sequence length="139" mass="14836">MGVGQLYILRDDNVLPIPDGYIPVAIPNVVGVMTRSSLGDEGGCVGEMTRSPLGNNNLDDEGGHGCYGDEIITRWRMWMWPTWSRDHHSAVTVSAAKVDVADVVMRSPQGDKISVTKVDIASVVMGSPLSGEHLSGNGS</sequence>
<name>J3M6P9_ORYBR</name>
<organism evidence="1">
    <name type="scientific">Oryza brachyantha</name>
    <name type="common">malo sina</name>
    <dbReference type="NCBI Taxonomy" id="4533"/>
    <lineage>
        <taxon>Eukaryota</taxon>
        <taxon>Viridiplantae</taxon>
        <taxon>Streptophyta</taxon>
        <taxon>Embryophyta</taxon>
        <taxon>Tracheophyta</taxon>
        <taxon>Spermatophyta</taxon>
        <taxon>Magnoliopsida</taxon>
        <taxon>Liliopsida</taxon>
        <taxon>Poales</taxon>
        <taxon>Poaceae</taxon>
        <taxon>BOP clade</taxon>
        <taxon>Oryzoideae</taxon>
        <taxon>Oryzeae</taxon>
        <taxon>Oryzinae</taxon>
        <taxon>Oryza</taxon>
    </lineage>
</organism>
<dbReference type="Proteomes" id="UP000006038">
    <property type="component" value="Chromosome 5"/>
</dbReference>
<accession>J3M6P9</accession>
<dbReference type="Gramene" id="OB05G22730.1">
    <property type="protein sequence ID" value="OB05G22730.1"/>
    <property type="gene ID" value="OB05G22730"/>
</dbReference>
<reference evidence="1" key="1">
    <citation type="journal article" date="2013" name="Nat. Commun.">
        <title>Whole-genome sequencing of Oryza brachyantha reveals mechanisms underlying Oryza genome evolution.</title>
        <authorList>
            <person name="Chen J."/>
            <person name="Huang Q."/>
            <person name="Gao D."/>
            <person name="Wang J."/>
            <person name="Lang Y."/>
            <person name="Liu T."/>
            <person name="Li B."/>
            <person name="Bai Z."/>
            <person name="Luis Goicoechea J."/>
            <person name="Liang C."/>
            <person name="Chen C."/>
            <person name="Zhang W."/>
            <person name="Sun S."/>
            <person name="Liao Y."/>
            <person name="Zhang X."/>
            <person name="Yang L."/>
            <person name="Song C."/>
            <person name="Wang M."/>
            <person name="Shi J."/>
            <person name="Liu G."/>
            <person name="Liu J."/>
            <person name="Zhou H."/>
            <person name="Zhou W."/>
            <person name="Yu Q."/>
            <person name="An N."/>
            <person name="Chen Y."/>
            <person name="Cai Q."/>
            <person name="Wang B."/>
            <person name="Liu B."/>
            <person name="Min J."/>
            <person name="Huang Y."/>
            <person name="Wu H."/>
            <person name="Li Z."/>
            <person name="Zhang Y."/>
            <person name="Yin Y."/>
            <person name="Song W."/>
            <person name="Jiang J."/>
            <person name="Jackson S.A."/>
            <person name="Wing R.A."/>
            <person name="Wang J."/>
            <person name="Chen M."/>
        </authorList>
    </citation>
    <scope>NUCLEOTIDE SEQUENCE [LARGE SCALE GENOMIC DNA]</scope>
    <source>
        <strain evidence="1">cv. IRGC 101232</strain>
    </source>
</reference>
<dbReference type="AlphaFoldDB" id="J3M6P9"/>
<keyword evidence="2" id="KW-1185">Reference proteome</keyword>
<evidence type="ECO:0000313" key="1">
    <source>
        <dbReference type="EnsemblPlants" id="OB05G22730.1"/>
    </source>
</evidence>
<dbReference type="HOGENOM" id="CLU_1848201_0_0_1"/>
<dbReference type="EnsemblPlants" id="OB05G22730.1">
    <property type="protein sequence ID" value="OB05G22730.1"/>
    <property type="gene ID" value="OB05G22730"/>
</dbReference>
<reference evidence="1" key="2">
    <citation type="submission" date="2013-04" db="UniProtKB">
        <authorList>
            <consortium name="EnsemblPlants"/>
        </authorList>
    </citation>
    <scope>IDENTIFICATION</scope>
</reference>